<dbReference type="InterPro" id="IPR016208">
    <property type="entry name" value="Ald_Oxase/xanthine_DH-like"/>
</dbReference>
<reference evidence="4" key="1">
    <citation type="submission" date="2023-07" db="EMBL/GenBank/DDBJ databases">
        <title>30 novel species of actinomycetes from the DSMZ collection.</title>
        <authorList>
            <person name="Nouioui I."/>
        </authorList>
    </citation>
    <scope>NUCLEOTIDE SEQUENCE [LARGE SCALE GENOMIC DNA]</scope>
    <source>
        <strain evidence="4">DSM 44917</strain>
    </source>
</reference>
<gene>
    <name evidence="3" type="primary">pucD</name>
    <name evidence="3" type="ORF">RM780_02095</name>
</gene>
<dbReference type="InterPro" id="IPR037165">
    <property type="entry name" value="AldOxase/xan_DH_Mopterin-bd_sf"/>
</dbReference>
<dbReference type="InterPro" id="IPR017609">
    <property type="entry name" value="Xanthine_dehydrogenase_dsu"/>
</dbReference>
<dbReference type="Gene3D" id="3.90.1170.50">
    <property type="entry name" value="Aldehyde oxidase/xanthine dehydrogenase, a/b hammerhead"/>
    <property type="match status" value="1"/>
</dbReference>
<sequence>MGVVPAPTGLTQRAGTGPAGGRVGDSAPRPDGTLKVTGEFAYSSDLWHEDMLWGHTLRSPHAHARLLGIDVSAALAVPGVRCVLTHEDLPAATHYGLEIQDQPVLARDVVRYEGEPVALVAADHPETARRAAALIEVRYEELPVVHDEATATAPDAPVLHPDRADRVLVGDLHVPHPNVVHRQPVLTGDPEAAAARAEVVVSGTYEVGMQDQAFLGPESGLAVPAEDGGVDLYIATQWLHVDHRQLAPVLGLPPEKVRLTLAGVGGAFGAREDLSMQAHACLLALRTGRPVKIVYNRHESFFGHVHRHPARLAYEHGATREGRLLYVRARIVLDGGAYASSSPAVVGNAASLALGPYEVPNAHVEALALYTNNPPCGAMRGFGAVQACFAYEAQMDRLAAALDMDPVELRQLNAVSQGSSMPTGQVIDAPAPVAELLRRVKERPLPPERPWESAGPSGERSTDIRALPGGLSNSGHGEGVVRGVGYAVGIKNVGFSEGFDDYSTARVRLEVSGGEPVATVHTAMAEVGQGGVTVHAQIARTELGVTQVVILPADTRVGSAGSTSASRQTYMTGGAVRNTCRHVRAEVLRRAAQRLGLPDAEGLRLEGGKVVTRDGEALAALADVLGEGPGGAVELELEFRHRPTQPFDRETGQGFGHVQYSFCAHRAVVDVDTELGLVRVVELAAAQDVGRAINPRAVLGQIHGGSAQGLGLAVLEEIVVGPDGRIRNPSFTDYLIPTILDTPSMPVDVLELADDHAPYGLRGVGEAPTLSSTPAVVAAIRQATGRALARVPVRPEHLIDEDPAALGPAGGPEREG</sequence>
<feature type="region of interest" description="Disordered" evidence="1">
    <location>
        <begin position="441"/>
        <end position="472"/>
    </location>
</feature>
<feature type="region of interest" description="Disordered" evidence="1">
    <location>
        <begin position="1"/>
        <end position="34"/>
    </location>
</feature>
<feature type="domain" description="Aldehyde oxidase/xanthine dehydrogenase a/b hammerhead" evidence="2">
    <location>
        <begin position="37"/>
        <end position="143"/>
    </location>
</feature>
<organism evidence="3 4">
    <name type="scientific">Streptomyces boetiae</name>
    <dbReference type="NCBI Taxonomy" id="3075541"/>
    <lineage>
        <taxon>Bacteria</taxon>
        <taxon>Bacillati</taxon>
        <taxon>Actinomycetota</taxon>
        <taxon>Actinomycetes</taxon>
        <taxon>Kitasatosporales</taxon>
        <taxon>Streptomycetaceae</taxon>
        <taxon>Streptomyces</taxon>
    </lineage>
</organism>
<dbReference type="InterPro" id="IPR036856">
    <property type="entry name" value="Ald_Oxase/Xan_DH_a/b_sf"/>
</dbReference>
<accession>A0ABU2L2G0</accession>
<dbReference type="NCBIfam" id="TIGR03196">
    <property type="entry name" value="pucD"/>
    <property type="match status" value="1"/>
</dbReference>
<evidence type="ECO:0000259" key="2">
    <source>
        <dbReference type="SMART" id="SM01008"/>
    </source>
</evidence>
<feature type="compositionally biased region" description="Basic and acidic residues" evidence="1">
    <location>
        <begin position="441"/>
        <end position="451"/>
    </location>
</feature>
<dbReference type="PANTHER" id="PTHR11908:SF157">
    <property type="entry name" value="XANTHINE DEHYDROGENASE SUBUNIT D-RELATED"/>
    <property type="match status" value="1"/>
</dbReference>
<evidence type="ECO:0000256" key="1">
    <source>
        <dbReference type="SAM" id="MobiDB-lite"/>
    </source>
</evidence>
<dbReference type="GO" id="GO:0004854">
    <property type="term" value="F:xanthine dehydrogenase activity"/>
    <property type="evidence" value="ECO:0007669"/>
    <property type="project" value="UniProtKB-EC"/>
</dbReference>
<dbReference type="InterPro" id="IPR008274">
    <property type="entry name" value="AldOxase/xan_DH_MoCoBD1"/>
</dbReference>
<dbReference type="SMART" id="SM01008">
    <property type="entry name" value="Ald_Xan_dh_C"/>
    <property type="match status" value="1"/>
</dbReference>
<dbReference type="Proteomes" id="UP001183388">
    <property type="component" value="Unassembled WGS sequence"/>
</dbReference>
<dbReference type="Gene3D" id="3.30.365.10">
    <property type="entry name" value="Aldehyde oxidase/xanthine dehydrogenase, molybdopterin binding domain"/>
    <property type="match status" value="4"/>
</dbReference>
<dbReference type="Pfam" id="PF02738">
    <property type="entry name" value="MoCoBD_1"/>
    <property type="match status" value="1"/>
</dbReference>
<dbReference type="EMBL" id="JAVREN010000002">
    <property type="protein sequence ID" value="MDT0305754.1"/>
    <property type="molecule type" value="Genomic_DNA"/>
</dbReference>
<dbReference type="InterPro" id="IPR000674">
    <property type="entry name" value="Ald_Oxase/Xan_DH_a/b"/>
</dbReference>
<keyword evidence="4" id="KW-1185">Reference proteome</keyword>
<proteinExistence type="predicted"/>
<dbReference type="EC" id="1.17.1.4" evidence="3"/>
<dbReference type="RefSeq" id="WP_311628661.1">
    <property type="nucleotide sequence ID" value="NZ_JAVREN010000002.1"/>
</dbReference>
<dbReference type="PANTHER" id="PTHR11908">
    <property type="entry name" value="XANTHINE DEHYDROGENASE"/>
    <property type="match status" value="1"/>
</dbReference>
<comment type="caution">
    <text evidence="3">The sequence shown here is derived from an EMBL/GenBank/DDBJ whole genome shotgun (WGS) entry which is preliminary data.</text>
</comment>
<keyword evidence="3" id="KW-0560">Oxidoreductase</keyword>
<dbReference type="InterPro" id="IPR046867">
    <property type="entry name" value="AldOxase/xan_DH_MoCoBD2"/>
</dbReference>
<evidence type="ECO:0000313" key="4">
    <source>
        <dbReference type="Proteomes" id="UP001183388"/>
    </source>
</evidence>
<evidence type="ECO:0000313" key="3">
    <source>
        <dbReference type="EMBL" id="MDT0305754.1"/>
    </source>
</evidence>
<protein>
    <submittedName>
        <fullName evidence="3">Xanthine dehydrogenase subunit D</fullName>
        <ecNumber evidence="3">1.17.1.4</ecNumber>
    </submittedName>
</protein>
<dbReference type="Pfam" id="PF20256">
    <property type="entry name" value="MoCoBD_2"/>
    <property type="match status" value="1"/>
</dbReference>
<dbReference type="Pfam" id="PF01315">
    <property type="entry name" value="Ald_Xan_dh_C"/>
    <property type="match status" value="1"/>
</dbReference>
<dbReference type="SUPFAM" id="SSF54665">
    <property type="entry name" value="CO dehydrogenase molybdoprotein N-domain-like"/>
    <property type="match status" value="1"/>
</dbReference>
<dbReference type="SUPFAM" id="SSF56003">
    <property type="entry name" value="Molybdenum cofactor-binding domain"/>
    <property type="match status" value="1"/>
</dbReference>
<name>A0ABU2L2G0_9ACTN</name>